<dbReference type="HOGENOM" id="CLU_3117376_0_0_10"/>
<dbReference type="AlphaFoldDB" id="A0A077EMN7"/>
<protein>
    <submittedName>
        <fullName evidence="1">Uncharacterized protein</fullName>
    </submittedName>
</protein>
<reference evidence="1" key="2">
    <citation type="journal article" date="2015" name="Genome Biol. Evol.">
        <title>Complete Genome Sequence and Transcriptomic Analysis of the Novel Pathogen Elizabethkingia anophelis in Response to Oxidative Stress.</title>
        <authorList>
            <person name="Li Y."/>
            <person name="Liu Y."/>
            <person name="Chew S.C."/>
            <person name="Tay M."/>
            <person name="Salido M.M."/>
            <person name="Teo J."/>
            <person name="Lauro F.M."/>
            <person name="Givskov M."/>
            <person name="Yang L."/>
        </authorList>
    </citation>
    <scope>NUCLEOTIDE SEQUENCE</scope>
    <source>
        <strain evidence="1">NUHP1</strain>
    </source>
</reference>
<name>A0A077EMN7_9FLAO</name>
<sequence length="50" mass="6376">MLKHFSFYTYKKYIIADEKLFAPKKKYTTKNRSYNLYFRRRLKIKYKLND</sequence>
<accession>A0A077EMN7</accession>
<organism evidence="1 2">
    <name type="scientific">Elizabethkingia anophelis NUHP1</name>
    <dbReference type="NCBI Taxonomy" id="1338011"/>
    <lineage>
        <taxon>Bacteria</taxon>
        <taxon>Pseudomonadati</taxon>
        <taxon>Bacteroidota</taxon>
        <taxon>Flavobacteriia</taxon>
        <taxon>Flavobacteriales</taxon>
        <taxon>Weeksellaceae</taxon>
        <taxon>Elizabethkingia</taxon>
    </lineage>
</organism>
<dbReference type="KEGG" id="eao:BD94_3045"/>
<dbReference type="EMBL" id="CP007547">
    <property type="protein sequence ID" value="AIL46820.1"/>
    <property type="molecule type" value="Genomic_DNA"/>
</dbReference>
<gene>
    <name evidence="1" type="ORF">BD94_3045</name>
</gene>
<proteinExistence type="predicted"/>
<dbReference type="Proteomes" id="UP000028933">
    <property type="component" value="Chromosome"/>
</dbReference>
<reference evidence="1" key="1">
    <citation type="journal article" date="2013" name="Lancet">
        <title>First case of E anophelis outbreak in an intensive-care unit.</title>
        <authorList>
            <person name="Teo J."/>
            <person name="Tan S.Y."/>
            <person name="Tay M."/>
            <person name="Ding Y."/>
            <person name="Kjelleberg S."/>
            <person name="Givskov M."/>
            <person name="Lin R.T."/>
            <person name="Yang L."/>
        </authorList>
    </citation>
    <scope>NUCLEOTIDE SEQUENCE [LARGE SCALE GENOMIC DNA]</scope>
    <source>
        <strain evidence="1">NUHP1</strain>
    </source>
</reference>
<dbReference type="STRING" id="1338011.BD94_3045"/>
<evidence type="ECO:0000313" key="2">
    <source>
        <dbReference type="Proteomes" id="UP000028933"/>
    </source>
</evidence>
<evidence type="ECO:0000313" key="1">
    <source>
        <dbReference type="EMBL" id="AIL46820.1"/>
    </source>
</evidence>